<dbReference type="EMBL" id="CAIX01000212">
    <property type="protein sequence ID" value="CCI48246.1"/>
    <property type="molecule type" value="Genomic_DNA"/>
</dbReference>
<comment type="caution">
    <text evidence="8">The sequence shown here is derived from an EMBL/GenBank/DDBJ whole genome shotgun (WGS) entry which is preliminary data.</text>
</comment>
<name>A0A024GMY4_9STRA</name>
<gene>
    <name evidence="8" type="ORF">BN9_093190</name>
</gene>
<dbReference type="OrthoDB" id="431939at2759"/>
<dbReference type="InterPro" id="IPR010796">
    <property type="entry name" value="C2_B9-type_dom"/>
</dbReference>
<evidence type="ECO:0000256" key="6">
    <source>
        <dbReference type="ARBA" id="ARBA00038411"/>
    </source>
</evidence>
<evidence type="ECO:0000256" key="2">
    <source>
        <dbReference type="ARBA" id="ARBA00022490"/>
    </source>
</evidence>
<dbReference type="PROSITE" id="PS51381">
    <property type="entry name" value="C2_B9"/>
    <property type="match status" value="1"/>
</dbReference>
<dbReference type="GO" id="GO:0060271">
    <property type="term" value="P:cilium assembly"/>
    <property type="evidence" value="ECO:0007669"/>
    <property type="project" value="TreeGrafter"/>
</dbReference>
<keyword evidence="4" id="KW-0206">Cytoskeleton</keyword>
<comment type="similarity">
    <text evidence="6">Belongs to the B9D family.</text>
</comment>
<evidence type="ECO:0000313" key="9">
    <source>
        <dbReference type="Proteomes" id="UP000053237"/>
    </source>
</evidence>
<evidence type="ECO:0000313" key="8">
    <source>
        <dbReference type="EMBL" id="CCI48246.1"/>
    </source>
</evidence>
<organism evidence="8 9">
    <name type="scientific">Albugo candida</name>
    <dbReference type="NCBI Taxonomy" id="65357"/>
    <lineage>
        <taxon>Eukaryota</taxon>
        <taxon>Sar</taxon>
        <taxon>Stramenopiles</taxon>
        <taxon>Oomycota</taxon>
        <taxon>Peronosporomycetes</taxon>
        <taxon>Albuginales</taxon>
        <taxon>Albuginaceae</taxon>
        <taxon>Albugo</taxon>
    </lineage>
</organism>
<evidence type="ECO:0000256" key="7">
    <source>
        <dbReference type="ARBA" id="ARBA00039274"/>
    </source>
</evidence>
<keyword evidence="3" id="KW-0970">Cilium biogenesis/degradation</keyword>
<dbReference type="Proteomes" id="UP000053237">
    <property type="component" value="Unassembled WGS sequence"/>
</dbReference>
<dbReference type="GO" id="GO:0036038">
    <property type="term" value="C:MKS complex"/>
    <property type="evidence" value="ECO:0007669"/>
    <property type="project" value="TreeGrafter"/>
</dbReference>
<evidence type="ECO:0000256" key="5">
    <source>
        <dbReference type="ARBA" id="ARBA00023273"/>
    </source>
</evidence>
<dbReference type="STRING" id="65357.A0A024GMY4"/>
<keyword evidence="5" id="KW-0966">Cell projection</keyword>
<dbReference type="AlphaFoldDB" id="A0A024GMY4"/>
<evidence type="ECO:0000256" key="4">
    <source>
        <dbReference type="ARBA" id="ARBA00023212"/>
    </source>
</evidence>
<accession>A0A024GMY4</accession>
<evidence type="ECO:0000256" key="1">
    <source>
        <dbReference type="ARBA" id="ARBA00004120"/>
    </source>
</evidence>
<dbReference type="Pfam" id="PF07162">
    <property type="entry name" value="B9-C2"/>
    <property type="match status" value="1"/>
</dbReference>
<proteinExistence type="inferred from homology"/>
<keyword evidence="2" id="KW-0963">Cytoplasm</keyword>
<dbReference type="PANTHER" id="PTHR12968:SF1">
    <property type="entry name" value="B9 DOMAIN-CONTAINING PROTEIN 1"/>
    <property type="match status" value="1"/>
</dbReference>
<sequence length="212" mass="23224">MNTAAANIVSELSKAELGTGESALQVVFTGQIESILASNSWCIKSLLPIHDHEWVGLEASTRKASGFDTGLSQIAYGGGRWKDGITLNFPIDISYTTTNLFGWPRVVISVYGLDVLGRDVVRGYGTTYLPTAGCNIVREIPLFRPQSSSLLQHWTAILTATQPEYYDSRFIAQNEGRAVTRVSSGGIAVLRINTMTRGIMEHGYTIRRPNAR</sequence>
<keyword evidence="9" id="KW-1185">Reference proteome</keyword>
<dbReference type="InParanoid" id="A0A024GMY4"/>
<evidence type="ECO:0000256" key="3">
    <source>
        <dbReference type="ARBA" id="ARBA00022794"/>
    </source>
</evidence>
<protein>
    <recommendedName>
        <fullName evidence="7">B9 domain-containing protein 1</fullName>
    </recommendedName>
</protein>
<reference evidence="8 9" key="1">
    <citation type="submission" date="2012-05" db="EMBL/GenBank/DDBJ databases">
        <title>Recombination and specialization in a pathogen metapopulation.</title>
        <authorList>
            <person name="Gardiner A."/>
            <person name="Kemen E."/>
            <person name="Schultz-Larsen T."/>
            <person name="MacLean D."/>
            <person name="Van Oosterhout C."/>
            <person name="Jones J.D.G."/>
        </authorList>
    </citation>
    <scope>NUCLEOTIDE SEQUENCE [LARGE SCALE GENOMIC DNA]</scope>
    <source>
        <strain evidence="8 9">Ac Nc2</strain>
    </source>
</reference>
<dbReference type="PANTHER" id="PTHR12968">
    <property type="entry name" value="B9 DOMAIN-CONTAINING"/>
    <property type="match status" value="1"/>
</dbReference>
<comment type="subcellular location">
    <subcellularLocation>
        <location evidence="1">Cytoplasm</location>
        <location evidence="1">Cytoskeleton</location>
        <location evidence="1">Cilium basal body</location>
    </subcellularLocation>
</comment>